<dbReference type="Gene3D" id="3.30.1330.10">
    <property type="entry name" value="PurM-like, N-terminal domain"/>
    <property type="match status" value="1"/>
</dbReference>
<dbReference type="InterPro" id="IPR036921">
    <property type="entry name" value="PurM-like_N_sf"/>
</dbReference>
<dbReference type="GO" id="GO:0005524">
    <property type="term" value="F:ATP binding"/>
    <property type="evidence" value="ECO:0007669"/>
    <property type="project" value="UniProtKB-UniRule"/>
</dbReference>
<comment type="miscellaneous">
    <text evidence="1">Reaction mechanism of ThiL seems to utilize a direct, inline transfer of the gamma-phosphate of ATP to TMP rather than a phosphorylated enzyme intermediate.</text>
</comment>
<dbReference type="Pfam" id="PF00586">
    <property type="entry name" value="AIRS"/>
    <property type="match status" value="1"/>
</dbReference>
<keyword evidence="1" id="KW-0460">Magnesium</keyword>
<dbReference type="GO" id="GO:0009228">
    <property type="term" value="P:thiamine biosynthetic process"/>
    <property type="evidence" value="ECO:0007669"/>
    <property type="project" value="UniProtKB-KW"/>
</dbReference>
<keyword evidence="1" id="KW-0067">ATP-binding</keyword>
<dbReference type="Pfam" id="PF02769">
    <property type="entry name" value="AIRS_C"/>
    <property type="match status" value="1"/>
</dbReference>
<dbReference type="Gene3D" id="3.90.650.10">
    <property type="entry name" value="PurM-like C-terminal domain"/>
    <property type="match status" value="1"/>
</dbReference>
<sequence>MSPGRPTERALIELIRRAAPAPAGVRVGIGDDCAVLEPSVGASLLATTDLLLEDVHFRRRYARPRDVGWKALAVNLSDIASMGGRPRWALVALACPEDVTTDEVEAFWAGALALAAEHGVAVVGGDTAASPHGWAVNVTVLGETGRPPLLRSTARPGDVVAVTGALGRSAAGLALLEHPDAARGLTAEAREDATGAHLRPLPRVREGQWLAAAGGVTAMIDLSDGLATDLGHVVEESRVGARVDLPRVPVGVSARAAAAALGRDALAWATSGGEDYELLLTCAPDAYARLAAGLETATGTPLSAVGEIAAAGTGLHWTDAAGREVAVGPGFEHFVTGRARV</sequence>
<evidence type="ECO:0000259" key="2">
    <source>
        <dbReference type="Pfam" id="PF00586"/>
    </source>
</evidence>
<comment type="similarity">
    <text evidence="1">Belongs to the thiamine-monophosphate kinase family.</text>
</comment>
<dbReference type="HAMAP" id="MF_02128">
    <property type="entry name" value="TMP_kinase"/>
    <property type="match status" value="1"/>
</dbReference>
<name>A0A0H4T5U3_9BACT</name>
<dbReference type="EMBL" id="KT007007">
    <property type="protein sequence ID" value="AKQ03071.1"/>
    <property type="molecule type" value="Genomic_DNA"/>
</dbReference>
<feature type="binding site" evidence="1">
    <location>
        <position position="32"/>
    </location>
    <ligand>
        <name>Mg(2+)</name>
        <dbReference type="ChEBI" id="CHEBI:18420"/>
        <label>4</label>
    </ligand>
</feature>
<keyword evidence="1" id="KW-0479">Metal-binding</keyword>
<comment type="catalytic activity">
    <reaction evidence="1">
        <text>thiamine phosphate + ATP = thiamine diphosphate + ADP</text>
        <dbReference type="Rhea" id="RHEA:15913"/>
        <dbReference type="ChEBI" id="CHEBI:30616"/>
        <dbReference type="ChEBI" id="CHEBI:37575"/>
        <dbReference type="ChEBI" id="CHEBI:58937"/>
        <dbReference type="ChEBI" id="CHEBI:456216"/>
        <dbReference type="EC" id="2.7.4.16"/>
    </reaction>
</comment>
<feature type="binding site" evidence="1">
    <location>
        <position position="151"/>
    </location>
    <ligand>
        <name>ATP</name>
        <dbReference type="ChEBI" id="CHEBI:30616"/>
    </ligand>
</feature>
<feature type="binding site" evidence="1">
    <location>
        <position position="78"/>
    </location>
    <ligand>
        <name>Mg(2+)</name>
        <dbReference type="ChEBI" id="CHEBI:18420"/>
        <label>3</label>
    </ligand>
</feature>
<dbReference type="EC" id="2.7.4.16" evidence="1"/>
<comment type="function">
    <text evidence="1">Catalyzes the ATP-dependent phosphorylation of thiamine-monophosphate (TMP) to form thiamine-pyrophosphate (TPP), the active form of vitamin B1.</text>
</comment>
<feature type="binding site" evidence="1">
    <location>
        <position position="224"/>
    </location>
    <ligand>
        <name>Mg(2+)</name>
        <dbReference type="ChEBI" id="CHEBI:18420"/>
        <label>5</label>
    </ligand>
</feature>
<feature type="binding site" evidence="1">
    <location>
        <position position="126"/>
    </location>
    <ligand>
        <name>Mg(2+)</name>
        <dbReference type="ChEBI" id="CHEBI:18420"/>
        <label>1</label>
    </ligand>
</feature>
<dbReference type="InterPro" id="IPR006283">
    <property type="entry name" value="ThiL-like"/>
</dbReference>
<keyword evidence="1 4" id="KW-0418">Kinase</keyword>
<feature type="binding site" evidence="1">
    <location>
        <position position="274"/>
    </location>
    <ligand>
        <name>substrate</name>
    </ligand>
</feature>
<feature type="binding site" evidence="1">
    <location>
        <position position="221"/>
    </location>
    <ligand>
        <name>Mg(2+)</name>
        <dbReference type="ChEBI" id="CHEBI:18420"/>
        <label>3</label>
    </ligand>
</feature>
<feature type="binding site" evidence="1">
    <location>
        <position position="32"/>
    </location>
    <ligand>
        <name>Mg(2+)</name>
        <dbReference type="ChEBI" id="CHEBI:18420"/>
        <label>3</label>
    </ligand>
</feature>
<keyword evidence="1" id="KW-0547">Nucleotide-binding</keyword>
<organism evidence="4">
    <name type="scientific">uncultured bacterium Rifle_16ft_4_minimus_37862</name>
    <dbReference type="NCBI Taxonomy" id="1665157"/>
    <lineage>
        <taxon>Bacteria</taxon>
        <taxon>environmental samples</taxon>
    </lineage>
</organism>
<dbReference type="InterPro" id="IPR010918">
    <property type="entry name" value="PurM-like_C_dom"/>
</dbReference>
<keyword evidence="1 4" id="KW-0808">Transferase</keyword>
<feature type="binding site" evidence="1">
    <location>
        <position position="78"/>
    </location>
    <ligand>
        <name>Mg(2+)</name>
        <dbReference type="ChEBI" id="CHEBI:18420"/>
        <label>2</label>
    </ligand>
</feature>
<dbReference type="SUPFAM" id="SSF55326">
    <property type="entry name" value="PurM N-terminal domain-like"/>
    <property type="match status" value="1"/>
</dbReference>
<feature type="binding site" evidence="1">
    <location>
        <position position="49"/>
    </location>
    <ligand>
        <name>Mg(2+)</name>
        <dbReference type="ChEBI" id="CHEBI:18420"/>
        <label>2</label>
    </ligand>
</feature>
<feature type="binding site" evidence="1">
    <location>
        <position position="48"/>
    </location>
    <ligand>
        <name>Mg(2+)</name>
        <dbReference type="ChEBI" id="CHEBI:18420"/>
        <label>1</label>
    </ligand>
</feature>
<dbReference type="GO" id="GO:0009030">
    <property type="term" value="F:thiamine-phosphate kinase activity"/>
    <property type="evidence" value="ECO:0007669"/>
    <property type="project" value="UniProtKB-UniRule"/>
</dbReference>
<dbReference type="GO" id="GO:0000287">
    <property type="term" value="F:magnesium ion binding"/>
    <property type="evidence" value="ECO:0007669"/>
    <property type="project" value="UniProtKB-UniRule"/>
</dbReference>
<accession>A0A0H4T5U3</accession>
<dbReference type="AlphaFoldDB" id="A0A0H4T5U3"/>
<evidence type="ECO:0000313" key="4">
    <source>
        <dbReference type="EMBL" id="AKQ03071.1"/>
    </source>
</evidence>
<protein>
    <recommendedName>
        <fullName evidence="1">Thiamine-monophosphate kinase</fullName>
        <shortName evidence="1">TMP kinase</shortName>
        <shortName evidence="1">Thiamine-phosphate kinase</shortName>
        <ecNumber evidence="1">2.7.4.16</ecNumber>
    </recommendedName>
</protein>
<comment type="pathway">
    <text evidence="1">Cofactor biosynthesis; thiamine diphosphate biosynthesis; thiamine diphosphate from thiamine phosphate: step 1/1.</text>
</comment>
<feature type="binding site" evidence="1">
    <location>
        <position position="331"/>
    </location>
    <ligand>
        <name>substrate</name>
    </ligand>
</feature>
<feature type="binding site" evidence="1">
    <location>
        <position position="49"/>
    </location>
    <ligand>
        <name>Mg(2+)</name>
        <dbReference type="ChEBI" id="CHEBI:18420"/>
        <label>1</label>
    </ligand>
</feature>
<dbReference type="InterPro" id="IPR036676">
    <property type="entry name" value="PurM-like_C_sf"/>
</dbReference>
<dbReference type="PANTHER" id="PTHR30270:SF0">
    <property type="entry name" value="THIAMINE-MONOPHOSPHATE KINASE"/>
    <property type="match status" value="1"/>
</dbReference>
<evidence type="ECO:0000259" key="3">
    <source>
        <dbReference type="Pfam" id="PF02769"/>
    </source>
</evidence>
<keyword evidence="1" id="KW-0784">Thiamine biosynthesis</keyword>
<feature type="binding site" evidence="1">
    <location>
        <begin position="125"/>
        <end position="126"/>
    </location>
    <ligand>
        <name>ATP</name>
        <dbReference type="ChEBI" id="CHEBI:30616"/>
    </ligand>
</feature>
<feature type="domain" description="PurM-like C-terminal" evidence="3">
    <location>
        <begin position="155"/>
        <end position="312"/>
    </location>
</feature>
<dbReference type="InterPro" id="IPR016188">
    <property type="entry name" value="PurM-like_N"/>
</dbReference>
<feature type="binding site" evidence="1">
    <location>
        <position position="56"/>
    </location>
    <ligand>
        <name>substrate</name>
    </ligand>
</feature>
<dbReference type="PANTHER" id="PTHR30270">
    <property type="entry name" value="THIAMINE-MONOPHOSPHATE KINASE"/>
    <property type="match status" value="1"/>
</dbReference>
<feature type="domain" description="PurM-like N-terminal" evidence="2">
    <location>
        <begin position="30"/>
        <end position="143"/>
    </location>
</feature>
<dbReference type="SUPFAM" id="SSF56042">
    <property type="entry name" value="PurM C-terminal domain-like"/>
    <property type="match status" value="1"/>
</dbReference>
<dbReference type="CDD" id="cd02194">
    <property type="entry name" value="ThiL"/>
    <property type="match status" value="1"/>
</dbReference>
<reference evidence="4" key="1">
    <citation type="journal article" date="2015" name="ISME J.">
        <title>Aquifer environment selects for microbial species cohorts in sediment and groundwater.</title>
        <authorList>
            <person name="Hug L.A."/>
            <person name="Thomas B.C."/>
            <person name="Brown C.T."/>
            <person name="Frischkorn K.R."/>
            <person name="Williams K.H."/>
            <person name="Tringe S.G."/>
            <person name="Banfield J.F."/>
        </authorList>
    </citation>
    <scope>NUCLEOTIDE SEQUENCE</scope>
</reference>
<proteinExistence type="inferred from homology"/>
<feature type="binding site" evidence="1">
    <location>
        <position position="47"/>
    </location>
    <ligand>
        <name>Mg(2+)</name>
        <dbReference type="ChEBI" id="CHEBI:18420"/>
        <label>4</label>
    </ligand>
</feature>
<gene>
    <name evidence="1" type="primary">thiL</name>
</gene>
<dbReference type="PIRSF" id="PIRSF005303">
    <property type="entry name" value="Thiam_monoph_kin"/>
    <property type="match status" value="1"/>
</dbReference>
<dbReference type="GO" id="GO:0009229">
    <property type="term" value="P:thiamine diphosphate biosynthetic process"/>
    <property type="evidence" value="ECO:0007669"/>
    <property type="project" value="UniProtKB-UniRule"/>
</dbReference>
<dbReference type="UniPathway" id="UPA00060">
    <property type="reaction ID" value="UER00142"/>
</dbReference>
<comment type="caution">
    <text evidence="1">Lacks conserved residue(s) required for the propagation of feature annotation.</text>
</comment>
<dbReference type="NCBIfam" id="TIGR01379">
    <property type="entry name" value="thiL"/>
    <property type="match status" value="1"/>
</dbReference>
<feature type="binding site" evidence="1">
    <location>
        <position position="223"/>
    </location>
    <ligand>
        <name>ATP</name>
        <dbReference type="ChEBI" id="CHEBI:30616"/>
    </ligand>
</feature>
<evidence type="ECO:0000256" key="1">
    <source>
        <dbReference type="HAMAP-Rule" id="MF_02128"/>
    </source>
</evidence>
<feature type="binding site" evidence="1">
    <location>
        <position position="78"/>
    </location>
    <ligand>
        <name>Mg(2+)</name>
        <dbReference type="ChEBI" id="CHEBI:18420"/>
        <label>4</label>
    </ligand>
</feature>